<proteinExistence type="predicted"/>
<dbReference type="InterPro" id="IPR029045">
    <property type="entry name" value="ClpP/crotonase-like_dom_sf"/>
</dbReference>
<protein>
    <submittedName>
        <fullName evidence="2">Orn_Arg_deC_N domain-containing protein</fullName>
    </submittedName>
</protein>
<dbReference type="InterPro" id="IPR023562">
    <property type="entry name" value="ClpP/TepA"/>
</dbReference>
<dbReference type="Proteomes" id="UP000035680">
    <property type="component" value="Unassembled WGS sequence"/>
</dbReference>
<evidence type="ECO:0000313" key="2">
    <source>
        <dbReference type="WBParaSite" id="SVE_1216400.1"/>
    </source>
</evidence>
<dbReference type="Pfam" id="PF00574">
    <property type="entry name" value="CLP_protease"/>
    <property type="match status" value="1"/>
</dbReference>
<dbReference type="WBParaSite" id="SVE_1216400.1">
    <property type="protein sequence ID" value="SVE_1216400.1"/>
    <property type="gene ID" value="SVE_1216400"/>
</dbReference>
<evidence type="ECO:0000313" key="1">
    <source>
        <dbReference type="Proteomes" id="UP000035680"/>
    </source>
</evidence>
<dbReference type="AlphaFoldDB" id="A0A0K0FQV1"/>
<sequence length="149" mass="17522">MYIVNDLSDQAGLLCYHKYSFDNFVVFSLADFNSPDECFVKIFLNKSCASYGDLQALVQRCNIPFIVESKRRIERICDIYSRLMEDRIILLIEPVNDHLSSVIRVKMLFLNCDYPSKPIYFYLYFSKSVTIGLRIYGCLKKLRLKIKEE</sequence>
<keyword evidence="1" id="KW-1185">Reference proteome</keyword>
<name>A0A0K0FQV1_STRVS</name>
<dbReference type="STRING" id="75913.A0A0K0FQV1"/>
<dbReference type="Gene3D" id="3.90.226.10">
    <property type="entry name" value="2-enoyl-CoA Hydratase, Chain A, domain 1"/>
    <property type="match status" value="1"/>
</dbReference>
<reference evidence="1" key="1">
    <citation type="submission" date="2014-07" db="EMBL/GenBank/DDBJ databases">
        <authorList>
            <person name="Martin A.A"/>
            <person name="De Silva N."/>
        </authorList>
    </citation>
    <scope>NUCLEOTIDE SEQUENCE</scope>
</reference>
<accession>A0A0K0FQV1</accession>
<reference evidence="2" key="2">
    <citation type="submission" date="2015-08" db="UniProtKB">
        <authorList>
            <consortium name="WormBaseParasite"/>
        </authorList>
    </citation>
    <scope>IDENTIFICATION</scope>
</reference>
<dbReference type="SUPFAM" id="SSF52096">
    <property type="entry name" value="ClpP/crotonase"/>
    <property type="match status" value="1"/>
</dbReference>
<organism evidence="1 2">
    <name type="scientific">Strongyloides venezuelensis</name>
    <name type="common">Threadworm</name>
    <dbReference type="NCBI Taxonomy" id="75913"/>
    <lineage>
        <taxon>Eukaryota</taxon>
        <taxon>Metazoa</taxon>
        <taxon>Ecdysozoa</taxon>
        <taxon>Nematoda</taxon>
        <taxon>Chromadorea</taxon>
        <taxon>Rhabditida</taxon>
        <taxon>Tylenchina</taxon>
        <taxon>Panagrolaimomorpha</taxon>
        <taxon>Strongyloidoidea</taxon>
        <taxon>Strongyloididae</taxon>
        <taxon>Strongyloides</taxon>
    </lineage>
</organism>